<dbReference type="RefSeq" id="WP_053370802.1">
    <property type="nucleotide sequence ID" value="NZ_KQ435291.1"/>
</dbReference>
<accession>A0A0M0F5S7</accession>
<dbReference type="AlphaFoldDB" id="A0A0M0F5S7"/>
<evidence type="ECO:0000313" key="3">
    <source>
        <dbReference type="EMBL" id="KON72747.1"/>
    </source>
</evidence>
<dbReference type="Gene3D" id="2.40.128.580">
    <property type="entry name" value="GXWXG domain"/>
    <property type="match status" value="1"/>
</dbReference>
<keyword evidence="4" id="KW-1185">Reference proteome</keyword>
<evidence type="ECO:0000259" key="2">
    <source>
        <dbReference type="Pfam" id="PF14232"/>
    </source>
</evidence>
<name>A0A0M0F5S7_CELCE</name>
<organism evidence="3 4">
    <name type="scientific">Cellulosimicrobium cellulans F16</name>
    <dbReference type="NCBI Taxonomy" id="1350482"/>
    <lineage>
        <taxon>Bacteria</taxon>
        <taxon>Bacillati</taxon>
        <taxon>Actinomycetota</taxon>
        <taxon>Actinomycetes</taxon>
        <taxon>Micrococcales</taxon>
        <taxon>Promicromonosporaceae</taxon>
        <taxon>Cellulosimicrobium</taxon>
    </lineage>
</organism>
<protein>
    <recommendedName>
        <fullName evidence="5">GXWXG domain-containing protein</fullName>
    </recommendedName>
</protein>
<dbReference type="EMBL" id="ATNL01000010">
    <property type="protein sequence ID" value="KON72747.1"/>
    <property type="molecule type" value="Genomic_DNA"/>
</dbReference>
<comment type="caution">
    <text evidence="3">The sequence shown here is derived from an EMBL/GenBank/DDBJ whole genome shotgun (WGS) entry which is preliminary data.</text>
</comment>
<dbReference type="InterPro" id="IPR025951">
    <property type="entry name" value="GXWXG_dom"/>
</dbReference>
<gene>
    <name evidence="3" type="ORF">M768_19340</name>
</gene>
<dbReference type="PATRIC" id="fig|1350482.3.peg.2648"/>
<dbReference type="InterPro" id="IPR025568">
    <property type="entry name" value="DUF4334"/>
</dbReference>
<dbReference type="Pfam" id="PF14231">
    <property type="entry name" value="GXWXG"/>
    <property type="match status" value="1"/>
</dbReference>
<feature type="domain" description="DUF4334" evidence="2">
    <location>
        <begin position="132"/>
        <end position="187"/>
    </location>
</feature>
<evidence type="ECO:0000313" key="4">
    <source>
        <dbReference type="Proteomes" id="UP000037387"/>
    </source>
</evidence>
<proteinExistence type="predicted"/>
<reference evidence="3 4" key="1">
    <citation type="journal article" date="2015" name="Sci. Rep.">
        <title>Functional and structural properties of a novel cellulosome-like multienzyme complex: efficient glycoside hydrolysis of water-insoluble 7-xylosyl-10-deacetylpaclitaxel.</title>
        <authorList>
            <person name="Dou T.Y."/>
            <person name="Luan H.W."/>
            <person name="Ge G.B."/>
            <person name="Dong M.M."/>
            <person name="Zou H.F."/>
            <person name="He Y.Q."/>
            <person name="Cui P."/>
            <person name="Wang J.Y."/>
            <person name="Hao D.C."/>
            <person name="Yang S.L."/>
            <person name="Yang L."/>
        </authorList>
    </citation>
    <scope>NUCLEOTIDE SEQUENCE [LARGE SCALE GENOMIC DNA]</scope>
    <source>
        <strain evidence="3 4">F16</strain>
    </source>
</reference>
<evidence type="ECO:0008006" key="5">
    <source>
        <dbReference type="Google" id="ProtNLM"/>
    </source>
</evidence>
<dbReference type="Pfam" id="PF14232">
    <property type="entry name" value="DUF4334"/>
    <property type="match status" value="1"/>
</dbReference>
<sequence length="206" mass="22214">MAAPNDPLAARTRLGELAGLRRGTTTADALAFFDTLPPADVDAIAGRWRGAGLPTGHPLDGVLEALGWVGKRFDGVRGAHPLVFAGPRGGPFAVDPAFVPLPLVLRCAPLLRRPGVARVVRALLPLARTRRPRARLRTVVHRGAATAAMTYDALPVEDAFRAVDDDTLLGLMEARGMERPFFFVLRRAVPIQVPGQPTLPWSSRRQ</sequence>
<feature type="domain" description="GXWXG" evidence="1">
    <location>
        <begin position="31"/>
        <end position="89"/>
    </location>
</feature>
<dbReference type="Proteomes" id="UP000037387">
    <property type="component" value="Unassembled WGS sequence"/>
</dbReference>
<evidence type="ECO:0000259" key="1">
    <source>
        <dbReference type="Pfam" id="PF14231"/>
    </source>
</evidence>